<feature type="active site" description="Proton acceptor" evidence="10">
    <location>
        <position position="73"/>
    </location>
</feature>
<dbReference type="GO" id="GO:0009146">
    <property type="term" value="P:purine nucleoside triphosphate catabolic process"/>
    <property type="evidence" value="ECO:0007669"/>
    <property type="project" value="UniProtKB-UniRule"/>
</dbReference>
<dbReference type="InterPro" id="IPR029001">
    <property type="entry name" value="ITPase-like_fam"/>
</dbReference>
<dbReference type="AlphaFoldDB" id="A0A6H1Q3E9"/>
<dbReference type="EMBL" id="CP038852">
    <property type="protein sequence ID" value="QIZ21030.1"/>
    <property type="molecule type" value="Genomic_DNA"/>
</dbReference>
<evidence type="ECO:0000256" key="5">
    <source>
        <dbReference type="ARBA" id="ARBA00022801"/>
    </source>
</evidence>
<dbReference type="GO" id="GO:0036220">
    <property type="term" value="F:ITP diphosphatase activity"/>
    <property type="evidence" value="ECO:0007669"/>
    <property type="project" value="UniProtKB-UniRule"/>
</dbReference>
<comment type="caution">
    <text evidence="10">Lacks conserved residue(s) required for the propagation of feature annotation.</text>
</comment>
<dbReference type="GO" id="GO:0017111">
    <property type="term" value="F:ribonucleoside triphosphate phosphatase activity"/>
    <property type="evidence" value="ECO:0007669"/>
    <property type="project" value="InterPro"/>
</dbReference>
<dbReference type="PANTHER" id="PTHR11067:SF9">
    <property type="entry name" value="INOSINE TRIPHOSPHATE PYROPHOSPHATASE"/>
    <property type="match status" value="1"/>
</dbReference>
<comment type="catalytic activity">
    <reaction evidence="8 10">
        <text>dITP + H2O = dIMP + diphosphate + H(+)</text>
        <dbReference type="Rhea" id="RHEA:28342"/>
        <dbReference type="ChEBI" id="CHEBI:15377"/>
        <dbReference type="ChEBI" id="CHEBI:15378"/>
        <dbReference type="ChEBI" id="CHEBI:33019"/>
        <dbReference type="ChEBI" id="CHEBI:61194"/>
        <dbReference type="ChEBI" id="CHEBI:61382"/>
        <dbReference type="EC" id="3.6.1.66"/>
    </reaction>
</comment>
<dbReference type="GO" id="GO:0046872">
    <property type="term" value="F:metal ion binding"/>
    <property type="evidence" value="ECO:0007669"/>
    <property type="project" value="UniProtKB-KW"/>
</dbReference>
<keyword evidence="13" id="KW-1185">Reference proteome</keyword>
<dbReference type="FunFam" id="3.90.950.10:FF:000001">
    <property type="entry name" value="dITP/XTP pyrophosphatase"/>
    <property type="match status" value="1"/>
</dbReference>
<evidence type="ECO:0000256" key="2">
    <source>
        <dbReference type="ARBA" id="ARBA00011738"/>
    </source>
</evidence>
<comment type="catalytic activity">
    <reaction evidence="10">
        <text>ITP + H2O = IMP + diphosphate + H(+)</text>
        <dbReference type="Rhea" id="RHEA:29399"/>
        <dbReference type="ChEBI" id="CHEBI:15377"/>
        <dbReference type="ChEBI" id="CHEBI:15378"/>
        <dbReference type="ChEBI" id="CHEBI:33019"/>
        <dbReference type="ChEBI" id="CHEBI:58053"/>
        <dbReference type="ChEBI" id="CHEBI:61402"/>
        <dbReference type="EC" id="3.6.1.66"/>
    </reaction>
</comment>
<comment type="cofactor">
    <cofactor evidence="10">
        <name>Mg(2+)</name>
        <dbReference type="ChEBI" id="CHEBI:18420"/>
    </cofactor>
    <text evidence="10">Binds 1 Mg(2+) ion per subunit.</text>
</comment>
<dbReference type="GO" id="GO:0035870">
    <property type="term" value="F:dITP diphosphatase activity"/>
    <property type="evidence" value="ECO:0007669"/>
    <property type="project" value="UniProtKB-UniRule"/>
</dbReference>
<keyword evidence="7 10" id="KW-0546">Nucleotide metabolism</keyword>
<dbReference type="Gene3D" id="3.90.950.10">
    <property type="match status" value="1"/>
</dbReference>
<sequence>MLKNKIIKLLVGTNNKGKLREISDLLPKNLEIYSPKDFKIKSPPENGKTFKENSLIKAKFFSKKSKMICLSDDSGLEIDVLDGDPGIYSARWGGKKGDFKKAMNKVFKELDKKDKDWREKKIKARFICALTIYNKNKEIINSVGKIEGFISPIIKGKNGFGYDPIFIPIGKKITFGEMRASQKYKIDHRFKAFKKIKKLF</sequence>
<keyword evidence="3 10" id="KW-0479">Metal-binding</keyword>
<feature type="binding site" evidence="10">
    <location>
        <position position="73"/>
    </location>
    <ligand>
        <name>Mg(2+)</name>
        <dbReference type="ChEBI" id="CHEBI:18420"/>
    </ligand>
</feature>
<evidence type="ECO:0000256" key="11">
    <source>
        <dbReference type="RuleBase" id="RU003781"/>
    </source>
</evidence>
<evidence type="ECO:0000313" key="13">
    <source>
        <dbReference type="Proteomes" id="UP000501094"/>
    </source>
</evidence>
<comment type="catalytic activity">
    <reaction evidence="9 10">
        <text>XTP + H2O = XMP + diphosphate + H(+)</text>
        <dbReference type="Rhea" id="RHEA:28610"/>
        <dbReference type="ChEBI" id="CHEBI:15377"/>
        <dbReference type="ChEBI" id="CHEBI:15378"/>
        <dbReference type="ChEBI" id="CHEBI:33019"/>
        <dbReference type="ChEBI" id="CHEBI:57464"/>
        <dbReference type="ChEBI" id="CHEBI:61314"/>
        <dbReference type="EC" id="3.6.1.66"/>
    </reaction>
</comment>
<dbReference type="RefSeq" id="WP_168606900.1">
    <property type="nucleotide sequence ID" value="NZ_CP038852.1"/>
</dbReference>
<comment type="similarity">
    <text evidence="1 10 11">Belongs to the HAM1 NTPase family.</text>
</comment>
<feature type="binding site" evidence="10">
    <location>
        <begin position="188"/>
        <end position="189"/>
    </location>
    <ligand>
        <name>substrate</name>
    </ligand>
</feature>
<dbReference type="HAMAP" id="MF_01405">
    <property type="entry name" value="Non_canon_purine_NTPase"/>
    <property type="match status" value="1"/>
</dbReference>
<evidence type="ECO:0000256" key="6">
    <source>
        <dbReference type="ARBA" id="ARBA00022842"/>
    </source>
</evidence>
<dbReference type="GO" id="GO:0005829">
    <property type="term" value="C:cytosol"/>
    <property type="evidence" value="ECO:0007669"/>
    <property type="project" value="TreeGrafter"/>
</dbReference>
<dbReference type="InterPro" id="IPR002637">
    <property type="entry name" value="RdgB/HAM1"/>
</dbReference>
<feature type="binding site" evidence="10">
    <location>
        <position position="74"/>
    </location>
    <ligand>
        <name>substrate</name>
    </ligand>
</feature>
<evidence type="ECO:0000256" key="3">
    <source>
        <dbReference type="ARBA" id="ARBA00022723"/>
    </source>
</evidence>
<feature type="binding site" evidence="10">
    <location>
        <position position="183"/>
    </location>
    <ligand>
        <name>substrate</name>
    </ligand>
</feature>
<feature type="binding site" evidence="10">
    <location>
        <begin position="160"/>
        <end position="163"/>
    </location>
    <ligand>
        <name>substrate</name>
    </ligand>
</feature>
<keyword evidence="6 10" id="KW-0460">Magnesium</keyword>
<gene>
    <name evidence="12" type="primary">rdgB</name>
    <name evidence="12" type="ORF">E5R92_04455</name>
</gene>
<evidence type="ECO:0000256" key="1">
    <source>
        <dbReference type="ARBA" id="ARBA00008023"/>
    </source>
</evidence>
<evidence type="ECO:0000256" key="4">
    <source>
        <dbReference type="ARBA" id="ARBA00022741"/>
    </source>
</evidence>
<name>A0A6H1Q3E9_9PROT</name>
<proteinExistence type="inferred from homology"/>
<dbReference type="EC" id="3.6.1.66" evidence="10"/>
<dbReference type="Proteomes" id="UP000501094">
    <property type="component" value="Chromosome"/>
</dbReference>
<dbReference type="Pfam" id="PF01725">
    <property type="entry name" value="Ham1p_like"/>
    <property type="match status" value="1"/>
</dbReference>
<dbReference type="GO" id="GO:0000166">
    <property type="term" value="F:nucleotide binding"/>
    <property type="evidence" value="ECO:0007669"/>
    <property type="project" value="UniProtKB-KW"/>
</dbReference>
<accession>A0A6H1Q3E9</accession>
<dbReference type="InterPro" id="IPR020922">
    <property type="entry name" value="dITP/XTP_pyrophosphatase"/>
</dbReference>
<evidence type="ECO:0000256" key="9">
    <source>
        <dbReference type="ARBA" id="ARBA00052017"/>
    </source>
</evidence>
<dbReference type="PANTHER" id="PTHR11067">
    <property type="entry name" value="INOSINE TRIPHOSPHATE PYROPHOSPHATASE/HAM1 PROTEIN"/>
    <property type="match status" value="1"/>
</dbReference>
<reference evidence="12 13" key="1">
    <citation type="journal article" date="2020" name="Nat. Microbiol.">
        <title>Lysogenic host-virus interactions in SAR11 marine bacteria.</title>
        <authorList>
            <person name="Morris R.M."/>
            <person name="Cain K.R."/>
            <person name="Hvorecny K.L."/>
            <person name="Kollman J.M."/>
        </authorList>
    </citation>
    <scope>NUCLEOTIDE SEQUENCE [LARGE SCALE GENOMIC DNA]</scope>
    <source>
        <strain evidence="12 13">NP1</strain>
    </source>
</reference>
<dbReference type="CDD" id="cd00515">
    <property type="entry name" value="HAM1"/>
    <property type="match status" value="1"/>
</dbReference>
<dbReference type="GO" id="GO:0036222">
    <property type="term" value="F:XTP diphosphatase activity"/>
    <property type="evidence" value="ECO:0007669"/>
    <property type="project" value="UniProtKB-UniRule"/>
</dbReference>
<feature type="binding site" evidence="10">
    <location>
        <begin position="13"/>
        <end position="18"/>
    </location>
    <ligand>
        <name>substrate</name>
    </ligand>
</feature>
<organism evidence="12 13">
    <name type="scientific">Candidatus Pelagibacter giovannonii</name>
    <dbReference type="NCBI Taxonomy" id="2563896"/>
    <lineage>
        <taxon>Bacteria</taxon>
        <taxon>Pseudomonadati</taxon>
        <taxon>Pseudomonadota</taxon>
        <taxon>Alphaproteobacteria</taxon>
        <taxon>Candidatus Pelagibacterales</taxon>
        <taxon>Candidatus Pelagibacteraceae</taxon>
        <taxon>Candidatus Pelagibacter</taxon>
    </lineage>
</organism>
<dbReference type="KEGG" id="peg:E5R92_04455"/>
<protein>
    <recommendedName>
        <fullName evidence="10">dITP/XTP pyrophosphatase</fullName>
        <ecNumber evidence="10">3.6.1.66</ecNumber>
    </recommendedName>
    <alternativeName>
        <fullName evidence="10">Non-canonical purine NTP pyrophosphatase</fullName>
    </alternativeName>
    <alternativeName>
        <fullName evidence="10">Non-standard purine NTP pyrophosphatase</fullName>
    </alternativeName>
    <alternativeName>
        <fullName evidence="10">Nucleoside-triphosphate diphosphatase</fullName>
    </alternativeName>
    <alternativeName>
        <fullName evidence="10">Nucleoside-triphosphate pyrophosphatase</fullName>
        <shortName evidence="10">NTPase</shortName>
    </alternativeName>
</protein>
<comment type="subunit">
    <text evidence="2 10">Homodimer.</text>
</comment>
<comment type="function">
    <text evidence="10">Pyrophosphatase that catalyzes the hydrolysis of nucleoside triphosphates to their monophosphate derivatives, with a high preference for the non-canonical purine nucleotides XTP (xanthosine triphosphate), dITP (deoxyinosine triphosphate) and ITP. Seems to function as a house-cleaning enzyme that removes non-canonical purine nucleotides from the nucleotide pool, thus preventing their incorporation into DNA/RNA and avoiding chromosomal lesions.</text>
</comment>
<evidence type="ECO:0000256" key="10">
    <source>
        <dbReference type="HAMAP-Rule" id="MF_01405"/>
    </source>
</evidence>
<dbReference type="NCBIfam" id="TIGR00042">
    <property type="entry name" value="RdgB/HAM1 family non-canonical purine NTP pyrophosphatase"/>
    <property type="match status" value="1"/>
</dbReference>
<evidence type="ECO:0000256" key="7">
    <source>
        <dbReference type="ARBA" id="ARBA00023080"/>
    </source>
</evidence>
<dbReference type="GO" id="GO:0009117">
    <property type="term" value="P:nucleotide metabolic process"/>
    <property type="evidence" value="ECO:0007669"/>
    <property type="project" value="UniProtKB-KW"/>
</dbReference>
<evidence type="ECO:0000313" key="12">
    <source>
        <dbReference type="EMBL" id="QIZ21030.1"/>
    </source>
</evidence>
<keyword evidence="4 10" id="KW-0547">Nucleotide-binding</keyword>
<dbReference type="SUPFAM" id="SSF52972">
    <property type="entry name" value="ITPase-like"/>
    <property type="match status" value="1"/>
</dbReference>
<keyword evidence="5 10" id="KW-0378">Hydrolase</keyword>
<evidence type="ECO:0000256" key="8">
    <source>
        <dbReference type="ARBA" id="ARBA00051875"/>
    </source>
</evidence>